<sequence>MESQADNTGGDLEVMYFASLNDFMNYIDNQINSLEETINLIEKNIAQIEPRLVGFQSLLNIIKKLVGNENIMLTPAIEVTGLKIIVDPKPIDEYDVLKESVDSMKDKLTVLKKVRELIRTIIASTKLDVPILVQTRAGVPIKMLIGVSK</sequence>
<dbReference type="RefSeq" id="WP_012186906.1">
    <property type="nucleotide sequence ID" value="NC_009954.1"/>
</dbReference>
<dbReference type="STRING" id="397948.Cmaq_1870"/>
<dbReference type="OrthoDB" id="24893at2157"/>
<organism evidence="1 2">
    <name type="scientific">Caldivirga maquilingensis (strain ATCC 700844 / DSM 13496 / JCM 10307 / IC-167)</name>
    <dbReference type="NCBI Taxonomy" id="397948"/>
    <lineage>
        <taxon>Archaea</taxon>
        <taxon>Thermoproteota</taxon>
        <taxon>Thermoprotei</taxon>
        <taxon>Thermoproteales</taxon>
        <taxon>Thermoproteaceae</taxon>
        <taxon>Caldivirga</taxon>
    </lineage>
</organism>
<dbReference type="eggNOG" id="arCOG04264">
    <property type="taxonomic scope" value="Archaea"/>
</dbReference>
<evidence type="ECO:0000313" key="1">
    <source>
        <dbReference type="EMBL" id="ABW02687.1"/>
    </source>
</evidence>
<dbReference type="Proteomes" id="UP000001137">
    <property type="component" value="Chromosome"/>
</dbReference>
<protein>
    <submittedName>
        <fullName evidence="1">Uncharacterized protein</fullName>
    </submittedName>
</protein>
<evidence type="ECO:0000313" key="2">
    <source>
        <dbReference type="Proteomes" id="UP000001137"/>
    </source>
</evidence>
<keyword evidence="2" id="KW-1185">Reference proteome</keyword>
<dbReference type="AlphaFoldDB" id="A8MBF4"/>
<dbReference type="KEGG" id="cma:Cmaq_1870"/>
<proteinExistence type="predicted"/>
<dbReference type="EMBL" id="CP000852">
    <property type="protein sequence ID" value="ABW02687.1"/>
    <property type="molecule type" value="Genomic_DNA"/>
</dbReference>
<gene>
    <name evidence="1" type="ordered locus">Cmaq_1870</name>
</gene>
<reference evidence="1 2" key="1">
    <citation type="submission" date="2007-10" db="EMBL/GenBank/DDBJ databases">
        <title>Complete sequence of Caldivirga maquilingensis IC-167.</title>
        <authorList>
            <consortium name="US DOE Joint Genome Institute"/>
            <person name="Copeland A."/>
            <person name="Lucas S."/>
            <person name="Lapidus A."/>
            <person name="Barry K."/>
            <person name="Glavina del Rio T."/>
            <person name="Dalin E."/>
            <person name="Tice H."/>
            <person name="Pitluck S."/>
            <person name="Saunders E."/>
            <person name="Brettin T."/>
            <person name="Bruce D."/>
            <person name="Detter J.C."/>
            <person name="Han C."/>
            <person name="Schmutz J."/>
            <person name="Larimer F."/>
            <person name="Land M."/>
            <person name="Hauser L."/>
            <person name="Kyrpides N."/>
            <person name="Ivanova N."/>
            <person name="Biddle J.F."/>
            <person name="Zhang Z."/>
            <person name="Fitz-Gibbon S.T."/>
            <person name="Lowe T.M."/>
            <person name="Saltikov C."/>
            <person name="House C.H."/>
            <person name="Richardson P."/>
        </authorList>
    </citation>
    <scope>NUCLEOTIDE SEQUENCE [LARGE SCALE GENOMIC DNA]</scope>
    <source>
        <strain evidence="2">ATCC 700844 / DSM 13496 / JCM 10307 / IC-167</strain>
    </source>
</reference>
<name>A8MBF4_CALMQ</name>
<accession>A8MBF4</accession>
<dbReference type="HOGENOM" id="CLU_1559574_0_0_2"/>
<dbReference type="GeneID" id="5709742"/>